<feature type="non-terminal residue" evidence="2">
    <location>
        <position position="1"/>
    </location>
</feature>
<dbReference type="Proteomes" id="UP000499080">
    <property type="component" value="Unassembled WGS sequence"/>
</dbReference>
<dbReference type="EMBL" id="BGPR01085585">
    <property type="protein sequence ID" value="GBM00083.1"/>
    <property type="molecule type" value="Genomic_DNA"/>
</dbReference>
<name>A0A4Y2C6S4_ARAVE</name>
<evidence type="ECO:0000256" key="1">
    <source>
        <dbReference type="SAM" id="MobiDB-lite"/>
    </source>
</evidence>
<reference evidence="2 3" key="1">
    <citation type="journal article" date="2019" name="Sci. Rep.">
        <title>Orb-weaving spider Araneus ventricosus genome elucidates the spidroin gene catalogue.</title>
        <authorList>
            <person name="Kono N."/>
            <person name="Nakamura H."/>
            <person name="Ohtoshi R."/>
            <person name="Moran D.A.P."/>
            <person name="Shinohara A."/>
            <person name="Yoshida Y."/>
            <person name="Fujiwara M."/>
            <person name="Mori M."/>
            <person name="Tomita M."/>
            <person name="Arakawa K."/>
        </authorList>
    </citation>
    <scope>NUCLEOTIDE SEQUENCE [LARGE SCALE GENOMIC DNA]</scope>
</reference>
<feature type="region of interest" description="Disordered" evidence="1">
    <location>
        <begin position="62"/>
        <end position="86"/>
    </location>
</feature>
<proteinExistence type="predicted"/>
<evidence type="ECO:0000313" key="2">
    <source>
        <dbReference type="EMBL" id="GBM00083.1"/>
    </source>
</evidence>
<keyword evidence="3" id="KW-1185">Reference proteome</keyword>
<sequence>CGNLSNDAKHMLVAKATAVGNKIKSPSSVGLRPKLEIGAADLTKNVDAAGESPVCSLVHRDKATEAAKQKTENNGNQGHTKEIPIK</sequence>
<protein>
    <submittedName>
        <fullName evidence="2">Uncharacterized protein</fullName>
    </submittedName>
</protein>
<evidence type="ECO:0000313" key="3">
    <source>
        <dbReference type="Proteomes" id="UP000499080"/>
    </source>
</evidence>
<gene>
    <name evidence="2" type="ORF">AVEN_46669_1</name>
</gene>
<dbReference type="AlphaFoldDB" id="A0A4Y2C6S4"/>
<feature type="compositionally biased region" description="Basic and acidic residues" evidence="1">
    <location>
        <begin position="62"/>
        <end position="71"/>
    </location>
</feature>
<organism evidence="2 3">
    <name type="scientific">Araneus ventricosus</name>
    <name type="common">Orbweaver spider</name>
    <name type="synonym">Epeira ventricosa</name>
    <dbReference type="NCBI Taxonomy" id="182803"/>
    <lineage>
        <taxon>Eukaryota</taxon>
        <taxon>Metazoa</taxon>
        <taxon>Ecdysozoa</taxon>
        <taxon>Arthropoda</taxon>
        <taxon>Chelicerata</taxon>
        <taxon>Arachnida</taxon>
        <taxon>Araneae</taxon>
        <taxon>Araneomorphae</taxon>
        <taxon>Entelegynae</taxon>
        <taxon>Araneoidea</taxon>
        <taxon>Araneidae</taxon>
        <taxon>Araneus</taxon>
    </lineage>
</organism>
<comment type="caution">
    <text evidence="2">The sequence shown here is derived from an EMBL/GenBank/DDBJ whole genome shotgun (WGS) entry which is preliminary data.</text>
</comment>
<accession>A0A4Y2C6S4</accession>